<proteinExistence type="predicted"/>
<comment type="caution">
    <text evidence="2">The sequence shown here is derived from an EMBL/GenBank/DDBJ whole genome shotgun (WGS) entry which is preliminary data.</text>
</comment>
<evidence type="ECO:0000313" key="3">
    <source>
        <dbReference type="Proteomes" id="UP000004318"/>
    </source>
</evidence>
<feature type="transmembrane region" description="Helical" evidence="1">
    <location>
        <begin position="21"/>
        <end position="46"/>
    </location>
</feature>
<keyword evidence="1" id="KW-0472">Membrane</keyword>
<keyword evidence="3" id="KW-1185">Reference proteome</keyword>
<protein>
    <submittedName>
        <fullName evidence="2">Uncharacterized protein</fullName>
    </submittedName>
</protein>
<keyword evidence="1" id="KW-0812">Transmembrane</keyword>
<accession>A3TVI0</accession>
<dbReference type="AlphaFoldDB" id="A3TVI0"/>
<gene>
    <name evidence="2" type="ORF">OB2597_10289</name>
</gene>
<reference evidence="2 3" key="1">
    <citation type="journal article" date="2010" name="J. Bacteriol.">
        <title>Genome sequences of Oceanicola granulosus HTCC2516(T) and Oceanicola batsensis HTCC2597(TDelta).</title>
        <authorList>
            <person name="Thrash J.C."/>
            <person name="Cho J.C."/>
            <person name="Vergin K.L."/>
            <person name="Giovannoni S.J."/>
        </authorList>
    </citation>
    <scope>NUCLEOTIDE SEQUENCE [LARGE SCALE GENOMIC DNA]</scope>
    <source>
        <strain evidence="3">ATCC BAA-863 / DSM 15984 / KCTC 12145 / HTCC2597</strain>
    </source>
</reference>
<evidence type="ECO:0000313" key="2">
    <source>
        <dbReference type="EMBL" id="EAQ04526.1"/>
    </source>
</evidence>
<dbReference type="EMBL" id="AAMO01000002">
    <property type="protein sequence ID" value="EAQ04526.1"/>
    <property type="molecule type" value="Genomic_DNA"/>
</dbReference>
<organism evidence="2 3">
    <name type="scientific">Pseudooceanicola batsensis (strain ATCC BAA-863 / DSM 15984 / KCTC 12145 / HTCC2597)</name>
    <name type="common">Oceanicola batsensis</name>
    <dbReference type="NCBI Taxonomy" id="252305"/>
    <lineage>
        <taxon>Bacteria</taxon>
        <taxon>Pseudomonadati</taxon>
        <taxon>Pseudomonadota</taxon>
        <taxon>Alphaproteobacteria</taxon>
        <taxon>Rhodobacterales</taxon>
        <taxon>Paracoccaceae</taxon>
        <taxon>Pseudooceanicola</taxon>
    </lineage>
</organism>
<keyword evidence="1" id="KW-1133">Transmembrane helix</keyword>
<evidence type="ECO:0000256" key="1">
    <source>
        <dbReference type="SAM" id="Phobius"/>
    </source>
</evidence>
<sequence>MLMLRDALSSLWTQLNPKEPGIGFLVAFMATALTIFALGLIIGAGAEVVTAG</sequence>
<dbReference type="RefSeq" id="WP_009806279.1">
    <property type="nucleotide sequence ID" value="NZ_CH724131.1"/>
</dbReference>
<dbReference type="HOGENOM" id="CLU_3082434_0_0_5"/>
<dbReference type="Proteomes" id="UP000004318">
    <property type="component" value="Unassembled WGS sequence"/>
</dbReference>
<name>A3TVI0_PSEBH</name>